<evidence type="ECO:0000256" key="2">
    <source>
        <dbReference type="PROSITE-ProRule" id="PRU00708"/>
    </source>
</evidence>
<dbReference type="NCBIfam" id="TIGR00756">
    <property type="entry name" value="PPR"/>
    <property type="match status" value="6"/>
</dbReference>
<dbReference type="PANTHER" id="PTHR47926:SF371">
    <property type="entry name" value="TETRATRICOPEPTIDE REPEAT-LIKE SUPERFAMILY PROTEIN"/>
    <property type="match status" value="1"/>
</dbReference>
<gene>
    <name evidence="3" type="ORF">Sradi_1008900</name>
</gene>
<dbReference type="Pfam" id="PF01535">
    <property type="entry name" value="PPR"/>
    <property type="match status" value="5"/>
</dbReference>
<accession>A0AAW2V944</accession>
<comment type="caution">
    <text evidence="3">The sequence shown here is derived from an EMBL/GenBank/DDBJ whole genome shotgun (WGS) entry which is preliminary data.</text>
</comment>
<dbReference type="Pfam" id="PF13041">
    <property type="entry name" value="PPR_2"/>
    <property type="match status" value="2"/>
</dbReference>
<name>A0AAW2V944_SESRA</name>
<dbReference type="GO" id="GO:0003723">
    <property type="term" value="F:RNA binding"/>
    <property type="evidence" value="ECO:0007669"/>
    <property type="project" value="InterPro"/>
</dbReference>
<dbReference type="AlphaFoldDB" id="A0AAW2V944"/>
<dbReference type="GO" id="GO:0009451">
    <property type="term" value="P:RNA modification"/>
    <property type="evidence" value="ECO:0007669"/>
    <property type="project" value="InterPro"/>
</dbReference>
<evidence type="ECO:0000256" key="1">
    <source>
        <dbReference type="ARBA" id="ARBA00022737"/>
    </source>
</evidence>
<sequence>MSKGYLQNDLFNEVVVLFSDMRRENVKPNCYTLPVVLKSCCKLLALREGEELHCIAVKNGFKSNTYVGTNLIELYSGGGRVGCAYRVFKEMVLRNVVSWTAMINGYVANADLVSARRLFDLAPERDVVLWNRMVTAYTESGDMVEAKRLFKMMPGKDLMSCNTLLNGYANNGDVEGCERLFEAMRERNIFSWNGLIGGYAHNGRFVEVVGAFKRMLRETDVQPNDATLVTVLTACARLGALDFGKWVHIYAESNGYRGNIYVCNGLIDMYAKCGLVESAIDVFKRMDKRDLISWNTIINALAVHGHGGDALSVFSEMKNAGEKPDGITFIGICVPVLTWA</sequence>
<feature type="repeat" description="PPR" evidence="2">
    <location>
        <begin position="259"/>
        <end position="289"/>
    </location>
</feature>
<dbReference type="EMBL" id="JACGWJ010000004">
    <property type="protein sequence ID" value="KAL0424741.1"/>
    <property type="molecule type" value="Genomic_DNA"/>
</dbReference>
<dbReference type="PANTHER" id="PTHR47926">
    <property type="entry name" value="PENTATRICOPEPTIDE REPEAT-CONTAINING PROTEIN"/>
    <property type="match status" value="1"/>
</dbReference>
<organism evidence="3">
    <name type="scientific">Sesamum radiatum</name>
    <name type="common">Black benniseed</name>
    <dbReference type="NCBI Taxonomy" id="300843"/>
    <lineage>
        <taxon>Eukaryota</taxon>
        <taxon>Viridiplantae</taxon>
        <taxon>Streptophyta</taxon>
        <taxon>Embryophyta</taxon>
        <taxon>Tracheophyta</taxon>
        <taxon>Spermatophyta</taxon>
        <taxon>Magnoliopsida</taxon>
        <taxon>eudicotyledons</taxon>
        <taxon>Gunneridae</taxon>
        <taxon>Pentapetalae</taxon>
        <taxon>asterids</taxon>
        <taxon>lamiids</taxon>
        <taxon>Lamiales</taxon>
        <taxon>Pedaliaceae</taxon>
        <taxon>Sesamum</taxon>
    </lineage>
</organism>
<feature type="repeat" description="PPR" evidence="2">
    <location>
        <begin position="290"/>
        <end position="324"/>
    </location>
</feature>
<dbReference type="InterPro" id="IPR011990">
    <property type="entry name" value="TPR-like_helical_dom_sf"/>
</dbReference>
<reference evidence="3" key="1">
    <citation type="submission" date="2020-06" db="EMBL/GenBank/DDBJ databases">
        <authorList>
            <person name="Li T."/>
            <person name="Hu X."/>
            <person name="Zhang T."/>
            <person name="Song X."/>
            <person name="Zhang H."/>
            <person name="Dai N."/>
            <person name="Sheng W."/>
            <person name="Hou X."/>
            <person name="Wei L."/>
        </authorList>
    </citation>
    <scope>NUCLEOTIDE SEQUENCE</scope>
    <source>
        <strain evidence="3">G02</strain>
        <tissue evidence="3">Leaf</tissue>
    </source>
</reference>
<dbReference type="InterPro" id="IPR046960">
    <property type="entry name" value="PPR_At4g14850-like_plant"/>
</dbReference>
<protein>
    <submittedName>
        <fullName evidence="3">Pentatricopeptide repeat-containing protein</fullName>
    </submittedName>
</protein>
<feature type="repeat" description="PPR" evidence="2">
    <location>
        <begin position="126"/>
        <end position="156"/>
    </location>
</feature>
<keyword evidence="1" id="KW-0677">Repeat</keyword>
<feature type="repeat" description="PPR" evidence="2">
    <location>
        <begin position="157"/>
        <end position="191"/>
    </location>
</feature>
<dbReference type="Gene3D" id="1.25.40.10">
    <property type="entry name" value="Tetratricopeptide repeat domain"/>
    <property type="match status" value="3"/>
</dbReference>
<dbReference type="FunFam" id="1.25.40.10:FF:002166">
    <property type="entry name" value="Pentatricopeptide (PPR) repeat-containing protein-like"/>
    <property type="match status" value="1"/>
</dbReference>
<proteinExistence type="predicted"/>
<dbReference type="PROSITE" id="PS51375">
    <property type="entry name" value="PPR"/>
    <property type="match status" value="4"/>
</dbReference>
<reference evidence="3" key="2">
    <citation type="journal article" date="2024" name="Plant">
        <title>Genomic evolution and insights into agronomic trait innovations of Sesamum species.</title>
        <authorList>
            <person name="Miao H."/>
            <person name="Wang L."/>
            <person name="Qu L."/>
            <person name="Liu H."/>
            <person name="Sun Y."/>
            <person name="Le M."/>
            <person name="Wang Q."/>
            <person name="Wei S."/>
            <person name="Zheng Y."/>
            <person name="Lin W."/>
            <person name="Duan Y."/>
            <person name="Cao H."/>
            <person name="Xiong S."/>
            <person name="Wang X."/>
            <person name="Wei L."/>
            <person name="Li C."/>
            <person name="Ma Q."/>
            <person name="Ju M."/>
            <person name="Zhao R."/>
            <person name="Li G."/>
            <person name="Mu C."/>
            <person name="Tian Q."/>
            <person name="Mei H."/>
            <person name="Zhang T."/>
            <person name="Gao T."/>
            <person name="Zhang H."/>
        </authorList>
    </citation>
    <scope>NUCLEOTIDE SEQUENCE</scope>
    <source>
        <strain evidence="3">G02</strain>
    </source>
</reference>
<dbReference type="InterPro" id="IPR002885">
    <property type="entry name" value="PPR_rpt"/>
</dbReference>
<evidence type="ECO:0000313" key="3">
    <source>
        <dbReference type="EMBL" id="KAL0424741.1"/>
    </source>
</evidence>